<dbReference type="Pfam" id="PF13350">
    <property type="entry name" value="Y_phosphatase3"/>
    <property type="match status" value="1"/>
</dbReference>
<gene>
    <name evidence="2" type="ORF">A9K55_008533</name>
</gene>
<feature type="domain" description="Tyrosine specific protein phosphatases" evidence="1">
    <location>
        <begin position="150"/>
        <end position="212"/>
    </location>
</feature>
<dbReference type="InterPro" id="IPR026893">
    <property type="entry name" value="Tyr/Ser_Pase_IphP-type"/>
</dbReference>
<dbReference type="OrthoDB" id="449382at2759"/>
<proteinExistence type="predicted"/>
<dbReference type="PANTHER" id="PTHR31126">
    <property type="entry name" value="TYROSINE-PROTEIN PHOSPHATASE"/>
    <property type="match status" value="1"/>
</dbReference>
<reference evidence="2 3" key="1">
    <citation type="journal article" date="2017" name="BMC Genomics">
        <title>Chromosome level assembly and secondary metabolite potential of the parasitic fungus Cordyceps militaris.</title>
        <authorList>
            <person name="Kramer G.J."/>
            <person name="Nodwell J.R."/>
        </authorList>
    </citation>
    <scope>NUCLEOTIDE SEQUENCE [LARGE SCALE GENOMIC DNA]</scope>
    <source>
        <strain evidence="2 3">ATCC 34164</strain>
    </source>
</reference>
<protein>
    <submittedName>
        <fullName evidence="2">Tyrosine phosphatase</fullName>
    </submittedName>
</protein>
<evidence type="ECO:0000313" key="3">
    <source>
        <dbReference type="Proteomes" id="UP000323067"/>
    </source>
</evidence>
<evidence type="ECO:0000259" key="1">
    <source>
        <dbReference type="PROSITE" id="PS50056"/>
    </source>
</evidence>
<dbReference type="InterPro" id="IPR016130">
    <property type="entry name" value="Tyr_Pase_AS"/>
</dbReference>
<dbReference type="InterPro" id="IPR029021">
    <property type="entry name" value="Prot-tyrosine_phosphatase-like"/>
</dbReference>
<dbReference type="AlphaFoldDB" id="A0A2H4SE85"/>
<dbReference type="SUPFAM" id="SSF52799">
    <property type="entry name" value="(Phosphotyrosine protein) phosphatases II"/>
    <property type="match status" value="1"/>
</dbReference>
<accession>A0A2H4SE85</accession>
<dbReference type="GO" id="GO:0004721">
    <property type="term" value="F:phosphoprotein phosphatase activity"/>
    <property type="evidence" value="ECO:0007669"/>
    <property type="project" value="InterPro"/>
</dbReference>
<organism evidence="2 3">
    <name type="scientific">Cordyceps militaris</name>
    <name type="common">Caterpillar fungus</name>
    <name type="synonym">Clavaria militaris</name>
    <dbReference type="NCBI Taxonomy" id="73501"/>
    <lineage>
        <taxon>Eukaryota</taxon>
        <taxon>Fungi</taxon>
        <taxon>Dikarya</taxon>
        <taxon>Ascomycota</taxon>
        <taxon>Pezizomycotina</taxon>
        <taxon>Sordariomycetes</taxon>
        <taxon>Hypocreomycetidae</taxon>
        <taxon>Hypocreales</taxon>
        <taxon>Cordycipitaceae</taxon>
        <taxon>Cordyceps</taxon>
    </lineage>
</organism>
<dbReference type="PANTHER" id="PTHR31126:SF73">
    <property type="entry name" value="TYROSINE SPECIFIC PROTEIN PHOSPHATASES DOMAIN-CONTAINING PROTEIN"/>
    <property type="match status" value="1"/>
</dbReference>
<evidence type="ECO:0000313" key="2">
    <source>
        <dbReference type="EMBL" id="ATY61428.1"/>
    </source>
</evidence>
<dbReference type="PROSITE" id="PS50056">
    <property type="entry name" value="TYR_PHOSPHATASE_2"/>
    <property type="match status" value="1"/>
</dbReference>
<dbReference type="VEuPathDB" id="FungiDB:A9K55_008533"/>
<name>A0A2H4SE85_CORMI</name>
<dbReference type="EMBL" id="CP023324">
    <property type="protein sequence ID" value="ATY61428.1"/>
    <property type="molecule type" value="Genomic_DNA"/>
</dbReference>
<dbReference type="InterPro" id="IPR000387">
    <property type="entry name" value="Tyr_Pase_dom"/>
</dbReference>
<dbReference type="PROSITE" id="PS00383">
    <property type="entry name" value="TYR_PHOSPHATASE_1"/>
    <property type="match status" value="1"/>
</dbReference>
<sequence>MPLDTAAIDALAATDVRTVIPPEEFLPVLSAAPFIPSRSMLNLRDAGAVAGSAIPAGRVYRCGTLEYAAADPEARAWLAAHVRCVYDLRREGAERDGAPDPTVPGVANVWRPARGAYPTPALADFAEAGGVAAWRTQYLHVALAYAPTFRAVLEHVRDRPREPMLFHCSAGRDRTGVLAGLLHHLAGSPPEAAIRDYMLSRVGIEPVRDKLMPFAMNTVGISDPETPGFYNLVQLRPEYWNAFLEALDARFGGWDGYVTSADGLGFSQADLETIKVNMRTE</sequence>
<dbReference type="Proteomes" id="UP000323067">
    <property type="component" value="Chromosome vii"/>
</dbReference>
<dbReference type="Gene3D" id="3.90.190.10">
    <property type="entry name" value="Protein tyrosine phosphatase superfamily"/>
    <property type="match status" value="1"/>
</dbReference>